<organism evidence="2 3">
    <name type="scientific">Marinobacter adhaerens</name>
    <dbReference type="NCBI Taxonomy" id="1033846"/>
    <lineage>
        <taxon>Bacteria</taxon>
        <taxon>Pseudomonadati</taxon>
        <taxon>Pseudomonadota</taxon>
        <taxon>Gammaproteobacteria</taxon>
        <taxon>Pseudomonadales</taxon>
        <taxon>Marinobacteraceae</taxon>
        <taxon>Marinobacter</taxon>
    </lineage>
</organism>
<comment type="caution">
    <text evidence="2">The sequence shown here is derived from an EMBL/GenBank/DDBJ whole genome shotgun (WGS) entry which is preliminary data.</text>
</comment>
<dbReference type="GO" id="GO:0120147">
    <property type="term" value="F:formylglycine-generating oxidase activity"/>
    <property type="evidence" value="ECO:0007669"/>
    <property type="project" value="TreeGrafter"/>
</dbReference>
<dbReference type="InterPro" id="IPR016187">
    <property type="entry name" value="CTDL_fold"/>
</dbReference>
<dbReference type="InterPro" id="IPR042095">
    <property type="entry name" value="SUMF_sf"/>
</dbReference>
<dbReference type="SUPFAM" id="SSF56436">
    <property type="entry name" value="C-type lectin-like"/>
    <property type="match status" value="1"/>
</dbReference>
<dbReference type="EMBL" id="VENC01000014">
    <property type="protein sequence ID" value="MTI99968.1"/>
    <property type="molecule type" value="Genomic_DNA"/>
</dbReference>
<dbReference type="PANTHER" id="PTHR23150:SF19">
    <property type="entry name" value="FORMYLGLYCINE-GENERATING ENZYME"/>
    <property type="match status" value="1"/>
</dbReference>
<sequence>MRCLVFSSLVVTSALSGCSPYYESQAKDLVQRQMDAMVFVKGGEFMMGNPGGWSVRSDTTPAHRVIVDDFYIQKYEVSQEDFELFMAVTGYEPSDSRYKDMKDEMPERFDNVLPAVTSWVDSNAFCLWLGKHTGKEVRLPTEAEWEYAARAQGQMLPYATENGEAIENVSMAAKTESSRYSVPSEKASLPNPPGVFPPNALGLYDMSGNVGEWVGDKYSDDYYQRSPIDNPKGPAVGQIDIFEGLSYRVLRGGHYEEFEGNTTVTRRKGSETLAAKSRGFRCSWVGSVSSKSRHP</sequence>
<name>A0A844I708_9GAMM</name>
<dbReference type="PROSITE" id="PS51257">
    <property type="entry name" value="PROKAR_LIPOPROTEIN"/>
    <property type="match status" value="1"/>
</dbReference>
<evidence type="ECO:0000259" key="1">
    <source>
        <dbReference type="Pfam" id="PF03781"/>
    </source>
</evidence>
<dbReference type="Proteomes" id="UP000431462">
    <property type="component" value="Unassembled WGS sequence"/>
</dbReference>
<dbReference type="Pfam" id="PF03781">
    <property type="entry name" value="FGE-sulfatase"/>
    <property type="match status" value="1"/>
</dbReference>
<protein>
    <submittedName>
        <fullName evidence="2">Formylglycine-generating enzyme family protein</fullName>
    </submittedName>
</protein>
<dbReference type="Gene3D" id="3.90.1580.10">
    <property type="entry name" value="paralog of FGE (formylglycine-generating enzyme)"/>
    <property type="match status" value="1"/>
</dbReference>
<evidence type="ECO:0000313" key="3">
    <source>
        <dbReference type="Proteomes" id="UP000431462"/>
    </source>
</evidence>
<feature type="domain" description="Sulfatase-modifying factor enzyme-like" evidence="1">
    <location>
        <begin position="34"/>
        <end position="282"/>
    </location>
</feature>
<evidence type="ECO:0000313" key="2">
    <source>
        <dbReference type="EMBL" id="MTI99968.1"/>
    </source>
</evidence>
<gene>
    <name evidence="2" type="ORF">FH752_15230</name>
</gene>
<dbReference type="AlphaFoldDB" id="A0A844I708"/>
<dbReference type="InterPro" id="IPR005532">
    <property type="entry name" value="SUMF_dom"/>
</dbReference>
<reference evidence="2 3" key="1">
    <citation type="submission" date="2019-06" db="EMBL/GenBank/DDBJ databases">
        <title>Enrichment of Autotrophic Halophilic Microorganisms from Red Sea Brine Pool Using Microbial Electrosynthesis System.</title>
        <authorList>
            <person name="Alqahtani M.F."/>
            <person name="Bajracharya S."/>
            <person name="Katuri K.P."/>
            <person name="Ali M."/>
            <person name="Saikaly P.E."/>
        </authorList>
    </citation>
    <scope>NUCLEOTIDE SEQUENCE [LARGE SCALE GENOMIC DNA]</scope>
    <source>
        <strain evidence="2">MES15</strain>
    </source>
</reference>
<proteinExistence type="predicted"/>
<dbReference type="InterPro" id="IPR051043">
    <property type="entry name" value="Sulfatase_Mod_Factor_Kinase"/>
</dbReference>
<accession>A0A844I708</accession>
<dbReference type="PANTHER" id="PTHR23150">
    <property type="entry name" value="SULFATASE MODIFYING FACTOR 1, 2"/>
    <property type="match status" value="1"/>
</dbReference>